<protein>
    <recommendedName>
        <fullName evidence="4">GPI inositol-deacylase</fullName>
    </recommendedName>
</protein>
<evidence type="ECO:0000313" key="3">
    <source>
        <dbReference type="Proteomes" id="UP000566819"/>
    </source>
</evidence>
<reference evidence="2 3" key="1">
    <citation type="submission" date="2020-03" db="EMBL/GenBank/DDBJ databases">
        <title>Draft Genome Sequence of Cudoniella acicularis.</title>
        <authorList>
            <person name="Buettner E."/>
            <person name="Kellner H."/>
        </authorList>
    </citation>
    <scope>NUCLEOTIDE SEQUENCE [LARGE SCALE GENOMIC DNA]</scope>
    <source>
        <strain evidence="2 3">DSM 108380</strain>
    </source>
</reference>
<name>A0A8H4RX55_9HELO</name>
<sequence>MDPITALSIIGNIVQIMDFGIQVAKLHQQLRDSLDIIAVHEITPNQQSIRSQVEHVKRVAGSLEKVIEGSSSRLLVFGYNAGSDSMDGDKQMEYRYSHAEQLLKKMEETRTSPEERRKPLILLGYDTGALIIEMALDISRKSSAKGSKDVYAISQSTYATLYVDTQNLRNPPFQGYRETCYSADQVVSSRDARTSRPLLASGPLPARLFNRIACESDSRSCYVRRSGFGMQRCRYGHRINRLLLPTIQLVCTAIMGNYSRSILRPSEIPSLNATTSYLGGSDQALKAFVPAADAGRGGRDKLDMLWQCVQINEHWPVLARYLNLAKHCGSNIPSFLRNPSTTLFVFTFIAYGVSAISFYEVNSSHHRYQRYFLTAGIIAGIAVSLYLHSKDTLLNVVTTVMPTSITVFLVLSGMVHGVLGGKPNTAEEEICRVIERWVGDVVVAGDG</sequence>
<feature type="transmembrane region" description="Helical" evidence="1">
    <location>
        <begin position="393"/>
        <end position="415"/>
    </location>
</feature>
<gene>
    <name evidence="2" type="ORF">G7Y89_g987</name>
</gene>
<feature type="transmembrane region" description="Helical" evidence="1">
    <location>
        <begin position="371"/>
        <end position="387"/>
    </location>
</feature>
<comment type="caution">
    <text evidence="2">The sequence shown here is derived from an EMBL/GenBank/DDBJ whole genome shotgun (WGS) entry which is preliminary data.</text>
</comment>
<keyword evidence="1" id="KW-0472">Membrane</keyword>
<dbReference type="EMBL" id="JAAMPI010000036">
    <property type="protein sequence ID" value="KAF4637083.1"/>
    <property type="molecule type" value="Genomic_DNA"/>
</dbReference>
<organism evidence="2 3">
    <name type="scientific">Cudoniella acicularis</name>
    <dbReference type="NCBI Taxonomy" id="354080"/>
    <lineage>
        <taxon>Eukaryota</taxon>
        <taxon>Fungi</taxon>
        <taxon>Dikarya</taxon>
        <taxon>Ascomycota</taxon>
        <taxon>Pezizomycotina</taxon>
        <taxon>Leotiomycetes</taxon>
        <taxon>Helotiales</taxon>
        <taxon>Tricladiaceae</taxon>
        <taxon>Cudoniella</taxon>
    </lineage>
</organism>
<feature type="transmembrane region" description="Helical" evidence="1">
    <location>
        <begin position="341"/>
        <end position="359"/>
    </location>
</feature>
<evidence type="ECO:0008006" key="4">
    <source>
        <dbReference type="Google" id="ProtNLM"/>
    </source>
</evidence>
<keyword evidence="3" id="KW-1185">Reference proteome</keyword>
<keyword evidence="1" id="KW-0812">Transmembrane</keyword>
<proteinExistence type="predicted"/>
<evidence type="ECO:0000313" key="2">
    <source>
        <dbReference type="EMBL" id="KAF4637083.1"/>
    </source>
</evidence>
<dbReference type="AlphaFoldDB" id="A0A8H4RX55"/>
<keyword evidence="1" id="KW-1133">Transmembrane helix</keyword>
<accession>A0A8H4RX55</accession>
<dbReference type="OrthoDB" id="3945555at2759"/>
<dbReference type="Proteomes" id="UP000566819">
    <property type="component" value="Unassembled WGS sequence"/>
</dbReference>
<evidence type="ECO:0000256" key="1">
    <source>
        <dbReference type="SAM" id="Phobius"/>
    </source>
</evidence>